<evidence type="ECO:0000256" key="8">
    <source>
        <dbReference type="ARBA" id="ARBA00022857"/>
    </source>
</evidence>
<dbReference type="NCBIfam" id="TIGR00197">
    <property type="entry name" value="yjeF_nterm"/>
    <property type="match status" value="1"/>
</dbReference>
<dbReference type="PROSITE" id="PS51385">
    <property type="entry name" value="YJEF_N"/>
    <property type="match status" value="1"/>
</dbReference>
<dbReference type="GO" id="GO:0005524">
    <property type="term" value="F:ATP binding"/>
    <property type="evidence" value="ECO:0007669"/>
    <property type="project" value="UniProtKB-UniRule"/>
</dbReference>
<comment type="catalytic activity">
    <reaction evidence="16 18">
        <text>(6S)-NADPHX + ADP = AMP + phosphate + NADPH + H(+)</text>
        <dbReference type="Rhea" id="RHEA:32235"/>
        <dbReference type="ChEBI" id="CHEBI:15378"/>
        <dbReference type="ChEBI" id="CHEBI:43474"/>
        <dbReference type="ChEBI" id="CHEBI:57783"/>
        <dbReference type="ChEBI" id="CHEBI:64076"/>
        <dbReference type="ChEBI" id="CHEBI:456215"/>
        <dbReference type="ChEBI" id="CHEBI:456216"/>
        <dbReference type="EC" id="4.2.1.136"/>
    </reaction>
</comment>
<dbReference type="PROSITE" id="PS01050">
    <property type="entry name" value="YJEF_C_2"/>
    <property type="match status" value="1"/>
</dbReference>
<organism evidence="21 22">
    <name type="scientific">Campylobacter geochelonis</name>
    <dbReference type="NCBI Taxonomy" id="1780362"/>
    <lineage>
        <taxon>Bacteria</taxon>
        <taxon>Pseudomonadati</taxon>
        <taxon>Campylobacterota</taxon>
        <taxon>Epsilonproteobacteria</taxon>
        <taxon>Campylobacterales</taxon>
        <taxon>Campylobacteraceae</taxon>
        <taxon>Campylobacter</taxon>
    </lineage>
</organism>
<comment type="function">
    <text evidence="14 18">Bifunctional enzyme that catalyzes the epimerization of the S- and R-forms of NAD(P)HX and the dehydration of the S-form of NAD(P)HX at the expense of ADP, which is converted to AMP. This allows the repair of both epimers of NAD(P)HX, a damaged form of NAD(P)H that is a result of enzymatic or heat-dependent hydration.</text>
</comment>
<dbReference type="InterPro" id="IPR017953">
    <property type="entry name" value="Carbohydrate_kinase_pred_CS"/>
</dbReference>
<dbReference type="GO" id="GO:0046872">
    <property type="term" value="F:metal ion binding"/>
    <property type="evidence" value="ECO:0007669"/>
    <property type="project" value="UniProtKB-UniRule"/>
</dbReference>
<evidence type="ECO:0000256" key="17">
    <source>
        <dbReference type="HAMAP-Rule" id="MF_01966"/>
    </source>
</evidence>
<dbReference type="EC" id="5.1.99.6" evidence="17"/>
<dbReference type="AlphaFoldDB" id="A0A128EB06"/>
<evidence type="ECO:0000256" key="6">
    <source>
        <dbReference type="ARBA" id="ARBA00022741"/>
    </source>
</evidence>
<evidence type="ECO:0000256" key="3">
    <source>
        <dbReference type="ARBA" id="ARBA00006001"/>
    </source>
</evidence>
<feature type="domain" description="YjeF N-terminal" evidence="20">
    <location>
        <begin position="8"/>
        <end position="208"/>
    </location>
</feature>
<comment type="cofactor">
    <cofactor evidence="17 18">
        <name>K(+)</name>
        <dbReference type="ChEBI" id="CHEBI:29103"/>
    </cofactor>
    <text evidence="17 18">Binds 1 potassium ion per subunit.</text>
</comment>
<dbReference type="OrthoDB" id="9806925at2"/>
<keyword evidence="13" id="KW-0511">Multifunctional enzyme</keyword>
<dbReference type="HAMAP" id="MF_01966">
    <property type="entry name" value="NADHX_epimerase"/>
    <property type="match status" value="1"/>
</dbReference>
<accession>A0A128EB06</accession>
<name>A0A128EB06_9BACT</name>
<evidence type="ECO:0000256" key="12">
    <source>
        <dbReference type="ARBA" id="ARBA00023239"/>
    </source>
</evidence>
<keyword evidence="12 18" id="KW-0456">Lyase</keyword>
<keyword evidence="22" id="KW-1185">Reference proteome</keyword>
<evidence type="ECO:0000256" key="11">
    <source>
        <dbReference type="ARBA" id="ARBA00023235"/>
    </source>
</evidence>
<proteinExistence type="inferred from homology"/>
<dbReference type="CDD" id="cd01171">
    <property type="entry name" value="YXKO-related"/>
    <property type="match status" value="1"/>
</dbReference>
<dbReference type="Proteomes" id="UP000069632">
    <property type="component" value="Unassembled WGS sequence"/>
</dbReference>
<evidence type="ECO:0000259" key="19">
    <source>
        <dbReference type="PROSITE" id="PS51383"/>
    </source>
</evidence>
<comment type="catalytic activity">
    <reaction evidence="15 18">
        <text>(6S)-NADHX + ADP = AMP + phosphate + NADH + H(+)</text>
        <dbReference type="Rhea" id="RHEA:32223"/>
        <dbReference type="ChEBI" id="CHEBI:15378"/>
        <dbReference type="ChEBI" id="CHEBI:43474"/>
        <dbReference type="ChEBI" id="CHEBI:57945"/>
        <dbReference type="ChEBI" id="CHEBI:64074"/>
        <dbReference type="ChEBI" id="CHEBI:456215"/>
        <dbReference type="ChEBI" id="CHEBI:456216"/>
        <dbReference type="EC" id="4.2.1.136"/>
    </reaction>
</comment>
<feature type="domain" description="YjeF C-terminal" evidence="19">
    <location>
        <begin position="216"/>
        <end position="465"/>
    </location>
</feature>
<evidence type="ECO:0000256" key="4">
    <source>
        <dbReference type="ARBA" id="ARBA00009524"/>
    </source>
</evidence>
<feature type="binding site" evidence="17">
    <location>
        <position position="119"/>
    </location>
    <ligand>
        <name>K(+)</name>
        <dbReference type="ChEBI" id="CHEBI:29103"/>
    </ligand>
</feature>
<evidence type="ECO:0000256" key="7">
    <source>
        <dbReference type="ARBA" id="ARBA00022840"/>
    </source>
</evidence>
<dbReference type="Gene3D" id="3.40.1190.20">
    <property type="match status" value="1"/>
</dbReference>
<protein>
    <recommendedName>
        <fullName evidence="17">NAD(P)H-hydrate epimerase</fullName>
        <ecNumber evidence="17">5.1.99.6</ecNumber>
    </recommendedName>
    <alternativeName>
        <fullName evidence="17">NAD(P)HX epimerase</fullName>
    </alternativeName>
</protein>
<dbReference type="SUPFAM" id="SSF64153">
    <property type="entry name" value="YjeF N-terminal domain-like"/>
    <property type="match status" value="1"/>
</dbReference>
<evidence type="ECO:0000256" key="10">
    <source>
        <dbReference type="ARBA" id="ARBA00023027"/>
    </source>
</evidence>
<keyword evidence="10 17" id="KW-0520">NAD</keyword>
<dbReference type="GO" id="GO:0052856">
    <property type="term" value="F:NAD(P)HX epimerase activity"/>
    <property type="evidence" value="ECO:0007669"/>
    <property type="project" value="UniProtKB-UniRule"/>
</dbReference>
<comment type="caution">
    <text evidence="17">Lacks conserved residue(s) required for the propagation of feature annotation.</text>
</comment>
<evidence type="ECO:0000313" key="22">
    <source>
        <dbReference type="Proteomes" id="UP000069632"/>
    </source>
</evidence>
<keyword evidence="5 17" id="KW-0479">Metal-binding</keyword>
<dbReference type="GO" id="GO:0110051">
    <property type="term" value="P:metabolite repair"/>
    <property type="evidence" value="ECO:0007669"/>
    <property type="project" value="TreeGrafter"/>
</dbReference>
<dbReference type="PANTHER" id="PTHR12592:SF0">
    <property type="entry name" value="ATP-DEPENDENT (S)-NAD(P)H-HYDRATE DEHYDRATASE"/>
    <property type="match status" value="1"/>
</dbReference>
<dbReference type="SUPFAM" id="SSF53613">
    <property type="entry name" value="Ribokinase-like"/>
    <property type="match status" value="1"/>
</dbReference>
<feature type="binding site" evidence="17">
    <location>
        <position position="152"/>
    </location>
    <ligand>
        <name>(6S)-NADPHX</name>
        <dbReference type="ChEBI" id="CHEBI:64076"/>
    </ligand>
</feature>
<dbReference type="Pfam" id="PF03853">
    <property type="entry name" value="YjeF_N"/>
    <property type="match status" value="1"/>
</dbReference>
<comment type="catalytic activity">
    <reaction evidence="1 17 18">
        <text>(6R)-NADHX = (6S)-NADHX</text>
        <dbReference type="Rhea" id="RHEA:32215"/>
        <dbReference type="ChEBI" id="CHEBI:64074"/>
        <dbReference type="ChEBI" id="CHEBI:64075"/>
        <dbReference type="EC" id="5.1.99.6"/>
    </reaction>
</comment>
<evidence type="ECO:0000256" key="2">
    <source>
        <dbReference type="ARBA" id="ARBA00000909"/>
    </source>
</evidence>
<dbReference type="PANTHER" id="PTHR12592">
    <property type="entry name" value="ATP-DEPENDENT (S)-NAD(P)H-HYDRATE DEHYDRATASE FAMILY MEMBER"/>
    <property type="match status" value="1"/>
</dbReference>
<keyword evidence="7 18" id="KW-0067">ATP-binding</keyword>
<dbReference type="InterPro" id="IPR036652">
    <property type="entry name" value="YjeF_N_dom_sf"/>
</dbReference>
<evidence type="ECO:0000259" key="20">
    <source>
        <dbReference type="PROSITE" id="PS51385"/>
    </source>
</evidence>
<dbReference type="RefSeq" id="WP_075539890.1">
    <property type="nucleotide sequence ID" value="NZ_CP053844.1"/>
</dbReference>
<dbReference type="EMBL" id="FIZP01000001">
    <property type="protein sequence ID" value="CZE46119.1"/>
    <property type="molecule type" value="Genomic_DNA"/>
</dbReference>
<comment type="similarity">
    <text evidence="17">Belongs to the NnrE/AIBP family.</text>
</comment>
<gene>
    <name evidence="21" type="primary">nnr</name>
    <name evidence="17" type="synonym">nnrE</name>
    <name evidence="21" type="ORF">ERS672216_00205</name>
</gene>
<evidence type="ECO:0000256" key="9">
    <source>
        <dbReference type="ARBA" id="ARBA00022958"/>
    </source>
</evidence>
<evidence type="ECO:0000256" key="1">
    <source>
        <dbReference type="ARBA" id="ARBA00000013"/>
    </source>
</evidence>
<dbReference type="GO" id="GO:0052855">
    <property type="term" value="F:ADP-dependent NAD(P)H-hydrate dehydratase activity"/>
    <property type="evidence" value="ECO:0007669"/>
    <property type="project" value="UniProtKB-UniRule"/>
</dbReference>
<feature type="binding site" evidence="17">
    <location>
        <position position="56"/>
    </location>
    <ligand>
        <name>K(+)</name>
        <dbReference type="ChEBI" id="CHEBI:29103"/>
    </ligand>
</feature>
<dbReference type="InterPro" id="IPR030677">
    <property type="entry name" value="Nnr"/>
</dbReference>
<evidence type="ECO:0000256" key="5">
    <source>
        <dbReference type="ARBA" id="ARBA00022723"/>
    </source>
</evidence>
<comment type="similarity">
    <text evidence="4 18">In the C-terminal section; belongs to the NnrD/CARKD family.</text>
</comment>
<feature type="binding site" evidence="17">
    <location>
        <begin position="123"/>
        <end position="129"/>
    </location>
    <ligand>
        <name>(6S)-NADPHX</name>
        <dbReference type="ChEBI" id="CHEBI:64076"/>
    </ligand>
</feature>
<sequence length="465" mass="49768">MRNLYLNTNELDKRCSDEFGLSEAILMENAASAIELEVRKLTKGVRVLAVCGSGNNGADAICALRKLAGDYECYALLVSKTQGVMSKYQLSVAKKVGVNLIEDFDGDLDKLGEFECIIDGIFGSGLKRQMSDEICALIDMLNAKNALKIAVDIPSGINQFGQINQNAFKADTTLTMGGLKLGLFLDEAKDFVGKIKVANLGVSRDKFERGSDVKLLEKSDLKLPFRNKANTNKGEFGHTFVMVGDMSGAAQIAGLSASAIGSGLVSLVSDKEIANLSPILMYKSSLNSAKVVIAGCGLGDKKLNLDELTDKICVIDADLCYKKEVIKLLANNENLVITPHPKEFASLLNLTNIENVSVSDVQKNRFELAKIWSQKFKNVLVLKGANTIIAQNGKLYVMSEGSPTLAKGGSGDVLAGVIAGLLAQGYSPLEAAISGTLAHGFAGAKFSKNSYALTPFDLIEEIKCL</sequence>
<feature type="binding site" evidence="17">
    <location>
        <position position="155"/>
    </location>
    <ligand>
        <name>K(+)</name>
        <dbReference type="ChEBI" id="CHEBI:29103"/>
    </ligand>
</feature>
<keyword evidence="8 17" id="KW-0521">NADP</keyword>
<dbReference type="InterPro" id="IPR000631">
    <property type="entry name" value="CARKD"/>
</dbReference>
<dbReference type="InterPro" id="IPR029056">
    <property type="entry name" value="Ribokinase-like"/>
</dbReference>
<comment type="function">
    <text evidence="17">Catalyzes the epimerization of the S- and R-forms of NAD(P)HX, a damaged form of NAD(P)H that is a result of enzymatic or heat-dependent hydration. This is a prerequisite for the S-specific NAD(P)H-hydrate dehydratase to allow the repair of both epimers of NAD(P)HX.</text>
</comment>
<dbReference type="PROSITE" id="PS51383">
    <property type="entry name" value="YJEF_C_3"/>
    <property type="match status" value="1"/>
</dbReference>
<dbReference type="NCBIfam" id="TIGR00196">
    <property type="entry name" value="yjeF_cterm"/>
    <property type="match status" value="1"/>
</dbReference>
<dbReference type="PIRSF" id="PIRSF017184">
    <property type="entry name" value="Nnr"/>
    <property type="match status" value="1"/>
</dbReference>
<keyword evidence="11 17" id="KW-0413">Isomerase</keyword>
<comment type="similarity">
    <text evidence="3 18">In the N-terminal section; belongs to the NnrE/AIBP family.</text>
</comment>
<reference evidence="21 22" key="1">
    <citation type="submission" date="2016-02" db="EMBL/GenBank/DDBJ databases">
        <authorList>
            <consortium name="Pathogen Informatics"/>
        </authorList>
    </citation>
    <scope>NUCLEOTIDE SEQUENCE [LARGE SCALE GENOMIC DNA]</scope>
    <source>
        <strain evidence="21 22">RC20</strain>
    </source>
</reference>
<evidence type="ECO:0000256" key="15">
    <source>
        <dbReference type="ARBA" id="ARBA00048238"/>
    </source>
</evidence>
<comment type="catalytic activity">
    <reaction evidence="2 17 18">
        <text>(6R)-NADPHX = (6S)-NADPHX</text>
        <dbReference type="Rhea" id="RHEA:32227"/>
        <dbReference type="ChEBI" id="CHEBI:64076"/>
        <dbReference type="ChEBI" id="CHEBI:64077"/>
        <dbReference type="EC" id="5.1.99.6"/>
    </reaction>
</comment>
<evidence type="ECO:0000256" key="18">
    <source>
        <dbReference type="PIRNR" id="PIRNR017184"/>
    </source>
</evidence>
<dbReference type="Pfam" id="PF01256">
    <property type="entry name" value="Carb_kinase"/>
    <property type="match status" value="1"/>
</dbReference>
<dbReference type="Gene3D" id="3.40.50.10260">
    <property type="entry name" value="YjeF N-terminal domain"/>
    <property type="match status" value="1"/>
</dbReference>
<keyword evidence="9 17" id="KW-0630">Potassium</keyword>
<dbReference type="InterPro" id="IPR004443">
    <property type="entry name" value="YjeF_N_dom"/>
</dbReference>
<evidence type="ECO:0000313" key="21">
    <source>
        <dbReference type="EMBL" id="CZE46119.1"/>
    </source>
</evidence>
<keyword evidence="6 17" id="KW-0547">Nucleotide-binding</keyword>
<evidence type="ECO:0000256" key="16">
    <source>
        <dbReference type="ARBA" id="ARBA00049209"/>
    </source>
</evidence>
<feature type="binding site" evidence="17">
    <location>
        <begin position="55"/>
        <end position="59"/>
    </location>
    <ligand>
        <name>(6S)-NADPHX</name>
        <dbReference type="ChEBI" id="CHEBI:64076"/>
    </ligand>
</feature>
<evidence type="ECO:0000256" key="13">
    <source>
        <dbReference type="ARBA" id="ARBA00023268"/>
    </source>
</evidence>
<evidence type="ECO:0000256" key="14">
    <source>
        <dbReference type="ARBA" id="ARBA00025153"/>
    </source>
</evidence>